<keyword evidence="3" id="KW-1185">Reference proteome</keyword>
<gene>
    <name evidence="2" type="ORF">K3174_01185</name>
</gene>
<proteinExistence type="predicted"/>
<reference evidence="2 3" key="1">
    <citation type="submission" date="2021-08" db="EMBL/GenBank/DDBJ databases">
        <title>Comparative Genomics Analysis of the Genus Qipengyuania Reveals Extensive Genetic Diversity and Metabolic Versatility, Including the Description of Fifteen Novel Species.</title>
        <authorList>
            <person name="Liu Y."/>
        </authorList>
    </citation>
    <scope>NUCLEOTIDE SEQUENCE [LARGE SCALE GENOMIC DNA]</scope>
    <source>
        <strain evidence="2 3">6D47A</strain>
    </source>
</reference>
<feature type="region of interest" description="Disordered" evidence="1">
    <location>
        <begin position="296"/>
        <end position="321"/>
    </location>
</feature>
<accession>A0ABS7J2K4</accession>
<evidence type="ECO:0000256" key="1">
    <source>
        <dbReference type="SAM" id="MobiDB-lite"/>
    </source>
</evidence>
<protein>
    <recommendedName>
        <fullName evidence="4">Transposase</fullName>
    </recommendedName>
</protein>
<comment type="caution">
    <text evidence="2">The sequence shown here is derived from an EMBL/GenBank/DDBJ whole genome shotgun (WGS) entry which is preliminary data.</text>
</comment>
<dbReference type="EMBL" id="JAIGNO010000001">
    <property type="protein sequence ID" value="MBX7481128.1"/>
    <property type="molecule type" value="Genomic_DNA"/>
</dbReference>
<dbReference type="Proteomes" id="UP000755104">
    <property type="component" value="Unassembled WGS sequence"/>
</dbReference>
<evidence type="ECO:0000313" key="2">
    <source>
        <dbReference type="EMBL" id="MBX7481128.1"/>
    </source>
</evidence>
<name>A0ABS7J2K4_9SPHN</name>
<evidence type="ECO:0008006" key="4">
    <source>
        <dbReference type="Google" id="ProtNLM"/>
    </source>
</evidence>
<organism evidence="2 3">
    <name type="scientific">Qipengyuania qiaonensis</name>
    <dbReference type="NCBI Taxonomy" id="2867240"/>
    <lineage>
        <taxon>Bacteria</taxon>
        <taxon>Pseudomonadati</taxon>
        <taxon>Pseudomonadota</taxon>
        <taxon>Alphaproteobacteria</taxon>
        <taxon>Sphingomonadales</taxon>
        <taxon>Erythrobacteraceae</taxon>
        <taxon>Qipengyuania</taxon>
    </lineage>
</organism>
<evidence type="ECO:0000313" key="3">
    <source>
        <dbReference type="Proteomes" id="UP000755104"/>
    </source>
</evidence>
<sequence>MPDTIEPLAHVPARGWTPELKARFLDRLAAHGNARAACRAVNLSAEAAYRLRRRDTFFARGWAAALILARENGVQALAERAIEGVEEQIYYRGELVGTRRRYDARLLLAHLARLDALADEEGAGADASRFDELLASVAGGAEDLPPERKDAIVEAAEAARENYREAELDAFYGSQEIDDREDDDDSPLDEVDVEYFGALEEECDEIAERARASAEQEWDLRLANTFDSIDALCGWPGSPTAPGLPCRSEDARPDPAAIAAAIALACPQPAAEPSAEREFSFLGTVSTVSTSALARTLAGPPPGYAMTPRSPFGAPRNTTGR</sequence>
<dbReference type="RefSeq" id="WP_221555003.1">
    <property type="nucleotide sequence ID" value="NZ_JAIGNO010000001.1"/>
</dbReference>